<dbReference type="Gene3D" id="3.40.50.720">
    <property type="entry name" value="NAD(P)-binding Rossmann-like Domain"/>
    <property type="match status" value="1"/>
</dbReference>
<dbReference type="InterPro" id="IPR029903">
    <property type="entry name" value="RmlD-like-bd"/>
</dbReference>
<evidence type="ECO:0000313" key="8">
    <source>
        <dbReference type="EMBL" id="TDH38726.1"/>
    </source>
</evidence>
<dbReference type="PANTHER" id="PTHR10491:SF4">
    <property type="entry name" value="METHIONINE ADENOSYLTRANSFERASE 2 SUBUNIT BETA"/>
    <property type="match status" value="1"/>
</dbReference>
<dbReference type="Gene3D" id="3.90.25.10">
    <property type="entry name" value="UDP-galactose 4-epimerase, domain 1"/>
    <property type="match status" value="1"/>
</dbReference>
<organism evidence="8 9">
    <name type="scientific">Pseudohoeflea suaedae</name>
    <dbReference type="NCBI Taxonomy" id="877384"/>
    <lineage>
        <taxon>Bacteria</taxon>
        <taxon>Pseudomonadati</taxon>
        <taxon>Pseudomonadota</taxon>
        <taxon>Alphaproteobacteria</taxon>
        <taxon>Hyphomicrobiales</taxon>
        <taxon>Rhizobiaceae</taxon>
        <taxon>Pseudohoeflea</taxon>
    </lineage>
</organism>
<evidence type="ECO:0000313" key="9">
    <source>
        <dbReference type="Proteomes" id="UP000295131"/>
    </source>
</evidence>
<keyword evidence="6" id="KW-0521">NADP</keyword>
<dbReference type="CDD" id="cd05254">
    <property type="entry name" value="dTDP_HR_like_SDR_e"/>
    <property type="match status" value="1"/>
</dbReference>
<dbReference type="SUPFAM" id="SSF51735">
    <property type="entry name" value="NAD(P)-binding Rossmann-fold domains"/>
    <property type="match status" value="1"/>
</dbReference>
<evidence type="ECO:0000256" key="6">
    <source>
        <dbReference type="RuleBase" id="RU364082"/>
    </source>
</evidence>
<gene>
    <name evidence="8" type="primary">rfbD</name>
    <name evidence="8" type="ORF">E2A64_06420</name>
</gene>
<dbReference type="RefSeq" id="WP_133283560.1">
    <property type="nucleotide sequence ID" value="NZ_SMSI01000001.1"/>
</dbReference>
<accession>A0A4R5PNV7</accession>
<evidence type="ECO:0000256" key="1">
    <source>
        <dbReference type="ARBA" id="ARBA00004781"/>
    </source>
</evidence>
<evidence type="ECO:0000256" key="2">
    <source>
        <dbReference type="ARBA" id="ARBA00010944"/>
    </source>
</evidence>
<evidence type="ECO:0000256" key="5">
    <source>
        <dbReference type="ARBA" id="ARBA00048200"/>
    </source>
</evidence>
<dbReference type="NCBIfam" id="TIGR01214">
    <property type="entry name" value="rmlD"/>
    <property type="match status" value="1"/>
</dbReference>
<comment type="function">
    <text evidence="6">Catalyzes the reduction of dTDP-6-deoxy-L-lyxo-4-hexulose to yield dTDP-L-rhamnose.</text>
</comment>
<reference evidence="8 9" key="1">
    <citation type="journal article" date="2013" name="Int. J. Syst. Evol. Microbiol.">
        <title>Hoeflea suaedae sp. nov., an endophytic bacterium isolated from the root of the halophyte Suaeda maritima.</title>
        <authorList>
            <person name="Chung E.J."/>
            <person name="Park J.A."/>
            <person name="Pramanik P."/>
            <person name="Bibi F."/>
            <person name="Jeon C.O."/>
            <person name="Chung Y.R."/>
        </authorList>
    </citation>
    <scope>NUCLEOTIDE SEQUENCE [LARGE SCALE GENOMIC DNA]</scope>
    <source>
        <strain evidence="8 9">YC6898</strain>
    </source>
</reference>
<comment type="catalytic activity">
    <reaction evidence="5 6">
        <text>dTDP-beta-L-rhamnose + NADP(+) = dTDP-4-dehydro-beta-L-rhamnose + NADPH + H(+)</text>
        <dbReference type="Rhea" id="RHEA:21796"/>
        <dbReference type="ChEBI" id="CHEBI:15378"/>
        <dbReference type="ChEBI" id="CHEBI:57510"/>
        <dbReference type="ChEBI" id="CHEBI:57783"/>
        <dbReference type="ChEBI" id="CHEBI:58349"/>
        <dbReference type="ChEBI" id="CHEBI:62830"/>
        <dbReference type="EC" id="1.1.1.133"/>
    </reaction>
</comment>
<dbReference type="AlphaFoldDB" id="A0A4R5PNV7"/>
<protein>
    <recommendedName>
        <fullName evidence="4 6">dTDP-4-dehydrorhamnose reductase</fullName>
        <ecNumber evidence="3 6">1.1.1.133</ecNumber>
    </recommendedName>
</protein>
<dbReference type="Proteomes" id="UP000295131">
    <property type="component" value="Unassembled WGS sequence"/>
</dbReference>
<dbReference type="InterPro" id="IPR005913">
    <property type="entry name" value="dTDP_dehydrorham_reduct"/>
</dbReference>
<dbReference type="EC" id="1.1.1.133" evidence="3 6"/>
<evidence type="ECO:0000256" key="3">
    <source>
        <dbReference type="ARBA" id="ARBA00012929"/>
    </source>
</evidence>
<name>A0A4R5PNV7_9HYPH</name>
<comment type="cofactor">
    <cofactor evidence="6">
        <name>Mg(2+)</name>
        <dbReference type="ChEBI" id="CHEBI:18420"/>
    </cofactor>
    <text evidence="6">Binds 1 Mg(2+) ion per monomer.</text>
</comment>
<dbReference type="InterPro" id="IPR036291">
    <property type="entry name" value="NAD(P)-bd_dom_sf"/>
</dbReference>
<dbReference type="PANTHER" id="PTHR10491">
    <property type="entry name" value="DTDP-4-DEHYDRORHAMNOSE REDUCTASE"/>
    <property type="match status" value="1"/>
</dbReference>
<dbReference type="Pfam" id="PF04321">
    <property type="entry name" value="RmlD_sub_bind"/>
    <property type="match status" value="1"/>
</dbReference>
<evidence type="ECO:0000259" key="7">
    <source>
        <dbReference type="Pfam" id="PF04321"/>
    </source>
</evidence>
<comment type="pathway">
    <text evidence="1 6">Carbohydrate biosynthesis; dTDP-L-rhamnose biosynthesis.</text>
</comment>
<evidence type="ECO:0000256" key="4">
    <source>
        <dbReference type="ARBA" id="ARBA00017099"/>
    </source>
</evidence>
<keyword evidence="6 8" id="KW-0560">Oxidoreductase</keyword>
<dbReference type="GO" id="GO:0008831">
    <property type="term" value="F:dTDP-4-dehydrorhamnose reductase activity"/>
    <property type="evidence" value="ECO:0007669"/>
    <property type="project" value="UniProtKB-EC"/>
</dbReference>
<dbReference type="GO" id="GO:0019305">
    <property type="term" value="P:dTDP-rhamnose biosynthetic process"/>
    <property type="evidence" value="ECO:0007669"/>
    <property type="project" value="UniProtKB-UniPathway"/>
</dbReference>
<dbReference type="EMBL" id="SMSI01000001">
    <property type="protein sequence ID" value="TDH38726.1"/>
    <property type="molecule type" value="Genomic_DNA"/>
</dbReference>
<comment type="caution">
    <text evidence="8">The sequence shown here is derived from an EMBL/GenBank/DDBJ whole genome shotgun (WGS) entry which is preliminary data.</text>
</comment>
<sequence length="298" mass="32314">MRILVTGRDGQVARSLSEAAQGRSEEFVFVSRPQFDLASPETIRAAIREHAPDIIVSAAAYTAVDTAEDEPELARRINGEAPGILADEAARAGAWIIHLSTDYVYDGFGTRPWREEDPTGPASVYGQSKLQGEEAVREAAPNSHVILRTAWVYSAFGRNFLRSMLHLAETRSELRVVADQYGNPTWAGDIACGILAVVDHISASADDRLAGTYNLAGPEAMNWADFARMIFAESAALGGKRPEVVNISTVEYPTKACRPANSRLDGSAFAATFGFRTSPTRSNIEKVLSRIRKSDAAI</sequence>
<keyword evidence="9" id="KW-1185">Reference proteome</keyword>
<dbReference type="OrthoDB" id="9803892at2"/>
<dbReference type="UniPathway" id="UPA00124"/>
<proteinExistence type="inferred from homology"/>
<feature type="domain" description="RmlD-like substrate binding" evidence="7">
    <location>
        <begin position="1"/>
        <end position="291"/>
    </location>
</feature>
<comment type="similarity">
    <text evidence="2 6">Belongs to the dTDP-4-dehydrorhamnose reductase family.</text>
</comment>